<dbReference type="InterPro" id="IPR012338">
    <property type="entry name" value="Beta-lactam/transpept-like"/>
</dbReference>
<evidence type="ECO:0000313" key="3">
    <source>
        <dbReference type="EMBL" id="SVC25635.1"/>
    </source>
</evidence>
<gene>
    <name evidence="3" type="ORF">METZ01_LOCUS278489</name>
</gene>
<protein>
    <recommendedName>
        <fullName evidence="2">Beta-lactamase-related domain-containing protein</fullName>
    </recommendedName>
</protein>
<evidence type="ECO:0000256" key="1">
    <source>
        <dbReference type="SAM" id="MobiDB-lite"/>
    </source>
</evidence>
<feature type="compositionally biased region" description="Low complexity" evidence="1">
    <location>
        <begin position="23"/>
        <end position="33"/>
    </location>
</feature>
<feature type="domain" description="Beta-lactamase-related" evidence="2">
    <location>
        <begin position="199"/>
        <end position="295"/>
    </location>
</feature>
<dbReference type="PANTHER" id="PTHR43283">
    <property type="entry name" value="BETA-LACTAMASE-RELATED"/>
    <property type="match status" value="1"/>
</dbReference>
<dbReference type="SUPFAM" id="SSF56601">
    <property type="entry name" value="beta-lactamase/transpeptidase-like"/>
    <property type="match status" value="1"/>
</dbReference>
<dbReference type="Pfam" id="PF00144">
    <property type="entry name" value="Beta-lactamase"/>
    <property type="match status" value="1"/>
</dbReference>
<dbReference type="AlphaFoldDB" id="A0A382KPY8"/>
<dbReference type="EMBL" id="UINC01081611">
    <property type="protein sequence ID" value="SVC25635.1"/>
    <property type="molecule type" value="Genomic_DNA"/>
</dbReference>
<dbReference type="PROSITE" id="PS51257">
    <property type="entry name" value="PROKAR_LIPOPROTEIN"/>
    <property type="match status" value="1"/>
</dbReference>
<dbReference type="Gene3D" id="3.40.710.10">
    <property type="entry name" value="DD-peptidase/beta-lactamase superfamily"/>
    <property type="match status" value="1"/>
</dbReference>
<dbReference type="InterPro" id="IPR050789">
    <property type="entry name" value="Diverse_Enzym_Activities"/>
</dbReference>
<reference evidence="3" key="1">
    <citation type="submission" date="2018-05" db="EMBL/GenBank/DDBJ databases">
        <authorList>
            <person name="Lanie J.A."/>
            <person name="Ng W.-L."/>
            <person name="Kazmierczak K.M."/>
            <person name="Andrzejewski T.M."/>
            <person name="Davidsen T.M."/>
            <person name="Wayne K.J."/>
            <person name="Tettelin H."/>
            <person name="Glass J.I."/>
            <person name="Rusch D."/>
            <person name="Podicherti R."/>
            <person name="Tsui H.-C.T."/>
            <person name="Winkler M.E."/>
        </authorList>
    </citation>
    <scope>NUCLEOTIDE SEQUENCE</scope>
</reference>
<feature type="non-terminal residue" evidence="3">
    <location>
        <position position="310"/>
    </location>
</feature>
<feature type="region of interest" description="Disordered" evidence="1">
    <location>
        <begin position="23"/>
        <end position="44"/>
    </location>
</feature>
<dbReference type="InterPro" id="IPR001466">
    <property type="entry name" value="Beta-lactam-related"/>
</dbReference>
<name>A0A382KPY8_9ZZZZ</name>
<sequence length="310" mass="32910">MKRMVFLLPALFLVACGGGGGSSSQSSNGAPASNNPPQPGTDITVSLPENVIAGPLNLTAPTDSDGDTMTLVVTAIPTSGRLRKGDGQSVSVGYNIGINSNIFRPTGLNFTPDTDTNDNNSSFGYFSYSVSDGKVTVTRTISISINPTTGNCSLSVNSGPFTSTWPGLDWESADPESLGMCPDEINQAMEYAFKEGNYTGAVLVIKNGYIVSEKYADNKMPTDLVTSWSVAKSFTSSLIGIALDDGFISNIDQPVSDFITSWKETDKESITLKQLMTVRTALNLLDGSDLYNAPDQLKISLERELIGQPG</sequence>
<evidence type="ECO:0000259" key="2">
    <source>
        <dbReference type="Pfam" id="PF00144"/>
    </source>
</evidence>
<accession>A0A382KPY8</accession>
<proteinExistence type="predicted"/>
<dbReference type="PANTHER" id="PTHR43283:SF7">
    <property type="entry name" value="BETA-LACTAMASE-RELATED DOMAIN-CONTAINING PROTEIN"/>
    <property type="match status" value="1"/>
</dbReference>
<organism evidence="3">
    <name type="scientific">marine metagenome</name>
    <dbReference type="NCBI Taxonomy" id="408172"/>
    <lineage>
        <taxon>unclassified sequences</taxon>
        <taxon>metagenomes</taxon>
        <taxon>ecological metagenomes</taxon>
    </lineage>
</organism>